<feature type="compositionally biased region" description="Low complexity" evidence="1">
    <location>
        <begin position="115"/>
        <end position="130"/>
    </location>
</feature>
<name>A0A177A654_9PEZI</name>
<dbReference type="RefSeq" id="XP_024322233.1">
    <property type="nucleotide sequence ID" value="XM_024470597.1"/>
</dbReference>
<feature type="compositionally biased region" description="Low complexity" evidence="1">
    <location>
        <begin position="89"/>
        <end position="106"/>
    </location>
</feature>
<dbReference type="VEuPathDB" id="FungiDB:GMDG_04137"/>
<feature type="compositionally biased region" description="Gly residues" evidence="1">
    <location>
        <begin position="217"/>
        <end position="232"/>
    </location>
</feature>
<dbReference type="GeneID" id="36290067"/>
<evidence type="ECO:0000313" key="2">
    <source>
        <dbReference type="EMBL" id="OAF56942.2"/>
    </source>
</evidence>
<sequence length="283" mass="29024">MTTQPPTPATPTTMTDDNPTPTPNPDRRRGSFSSATFSAIFGPRGAPANGTNGTPPSALRQNPSPPSSTTSSTTAALPTPSSRRRMSISTLGLSGSPLSTSAGATTFFPRDRRASIASSTASSLTNSAVSESAIEDDSPDSGSVPTTPFSRHMSFGGSSGLFPRGSGNGAGGVGPTSPQSKSRSPSDAGGLNWSEQFRERAASAVHRPMMGSSPPAAGGGFGSMGAQGGQGGPPHVRAKSEGGDQMMAQVPARTQPQPVPQRKERMKPDEVGERMLRGEFYMD</sequence>
<dbReference type="EMBL" id="KV441402">
    <property type="protein sequence ID" value="OAF56942.2"/>
    <property type="molecule type" value="Genomic_DNA"/>
</dbReference>
<feature type="region of interest" description="Disordered" evidence="1">
    <location>
        <begin position="1"/>
        <end position="283"/>
    </location>
</feature>
<proteinExistence type="predicted"/>
<gene>
    <name evidence="2" type="ORF">VC83_07017</name>
</gene>
<feature type="compositionally biased region" description="Polar residues" evidence="1">
    <location>
        <begin position="49"/>
        <end position="62"/>
    </location>
</feature>
<feature type="compositionally biased region" description="Basic and acidic residues" evidence="1">
    <location>
        <begin position="261"/>
        <end position="277"/>
    </location>
</feature>
<dbReference type="eggNOG" id="ENOG502SA1F">
    <property type="taxonomic scope" value="Eukaryota"/>
</dbReference>
<evidence type="ECO:0000256" key="1">
    <source>
        <dbReference type="SAM" id="MobiDB-lite"/>
    </source>
</evidence>
<dbReference type="AlphaFoldDB" id="A0A177A654"/>
<protein>
    <submittedName>
        <fullName evidence="2">Uncharacterized protein</fullName>
    </submittedName>
</protein>
<dbReference type="Proteomes" id="UP000077154">
    <property type="component" value="Unassembled WGS sequence"/>
</dbReference>
<feature type="compositionally biased region" description="Polar residues" evidence="1">
    <location>
        <begin position="176"/>
        <end position="185"/>
    </location>
</feature>
<accession>A0A177A654</accession>
<reference evidence="2" key="1">
    <citation type="submission" date="2016-03" db="EMBL/GenBank/DDBJ databases">
        <title>Updated assembly of Pseudogymnoascus destructans, the fungus causing white-nose syndrome of bats.</title>
        <authorList>
            <person name="Palmer J.M."/>
            <person name="Drees K.P."/>
            <person name="Foster J.T."/>
            <person name="Lindner D.L."/>
        </authorList>
    </citation>
    <scope>NUCLEOTIDE SEQUENCE [LARGE SCALE GENOMIC DNA]</scope>
    <source>
        <strain evidence="2">20631-21</strain>
    </source>
</reference>
<organism evidence="2">
    <name type="scientific">Pseudogymnoascus destructans</name>
    <dbReference type="NCBI Taxonomy" id="655981"/>
    <lineage>
        <taxon>Eukaryota</taxon>
        <taxon>Fungi</taxon>
        <taxon>Dikarya</taxon>
        <taxon>Ascomycota</taxon>
        <taxon>Pezizomycotina</taxon>
        <taxon>Leotiomycetes</taxon>
        <taxon>Thelebolales</taxon>
        <taxon>Thelebolaceae</taxon>
        <taxon>Pseudogymnoascus</taxon>
    </lineage>
</organism>
<feature type="compositionally biased region" description="Low complexity" evidence="1">
    <location>
        <begin position="10"/>
        <end position="19"/>
    </location>
</feature>
<feature type="compositionally biased region" description="Polar residues" evidence="1">
    <location>
        <begin position="140"/>
        <end position="149"/>
    </location>
</feature>
<dbReference type="OrthoDB" id="5384020at2759"/>
<feature type="compositionally biased region" description="Low complexity" evidence="1">
    <location>
        <begin position="67"/>
        <end position="81"/>
    </location>
</feature>